<organism evidence="2 3">
    <name type="scientific">Companilactobacillus baiquanensis</name>
    <dbReference type="NCBI Taxonomy" id="2486005"/>
    <lineage>
        <taxon>Bacteria</taxon>
        <taxon>Bacillati</taxon>
        <taxon>Bacillota</taxon>
        <taxon>Bacilli</taxon>
        <taxon>Lactobacillales</taxon>
        <taxon>Lactobacillaceae</taxon>
        <taxon>Companilactobacillus</taxon>
    </lineage>
</organism>
<dbReference type="Pfam" id="PF00248">
    <property type="entry name" value="Aldo_ket_red"/>
    <property type="match status" value="1"/>
</dbReference>
<dbReference type="PANTHER" id="PTHR43638">
    <property type="entry name" value="OXIDOREDUCTASE, ALDO/KETO REDUCTASE FAMILY PROTEIN"/>
    <property type="match status" value="1"/>
</dbReference>
<dbReference type="PANTHER" id="PTHR43638:SF3">
    <property type="entry name" value="ALDEHYDE REDUCTASE"/>
    <property type="match status" value="1"/>
</dbReference>
<dbReference type="RefSeq" id="WP_125592679.1">
    <property type="nucleotide sequence ID" value="NZ_JBHSSN010000014.1"/>
</dbReference>
<dbReference type="Proteomes" id="UP001596186">
    <property type="component" value="Unassembled WGS sequence"/>
</dbReference>
<dbReference type="PRINTS" id="PR00069">
    <property type="entry name" value="ALDKETRDTASE"/>
</dbReference>
<protein>
    <submittedName>
        <fullName evidence="2">Aldo/keto reductase</fullName>
    </submittedName>
</protein>
<dbReference type="PIRSF" id="PIRSF000097">
    <property type="entry name" value="AKR"/>
    <property type="match status" value="1"/>
</dbReference>
<dbReference type="InterPro" id="IPR036812">
    <property type="entry name" value="NAD(P)_OxRdtase_dom_sf"/>
</dbReference>
<sequence length="281" mass="31524">MRQISFNQQDTSAIGLGTWRMGEGNAAKNDEELKTIQYALNNGVTLLDTAEIYGDGQSETLIGKAIKGFNRSDFQIISKFAPNHATPKLMKKSLENSLKRLQTDYLDLYLLHWRGSTPLEETIQGLQEVQKAGYIKNWGVSNFDIADLEELSKLPGGSDCRVNEDLYNVGSRGIEYSILPWQKENNMSLVGYSPFGSDGGDYLTIKPVLKDLAKQKNVSVYQLLLAWVIRNRDLLSIPKSSSVEHLKANMAATDIEFTADELELIDSQYPRPNKKTQLEVI</sequence>
<dbReference type="SUPFAM" id="SSF51430">
    <property type="entry name" value="NAD(P)-linked oxidoreductase"/>
    <property type="match status" value="1"/>
</dbReference>
<dbReference type="EMBL" id="JBHSSN010000014">
    <property type="protein sequence ID" value="MFC6323665.1"/>
    <property type="molecule type" value="Genomic_DNA"/>
</dbReference>
<dbReference type="InterPro" id="IPR020471">
    <property type="entry name" value="AKR"/>
</dbReference>
<comment type="caution">
    <text evidence="2">The sequence shown here is derived from an EMBL/GenBank/DDBJ whole genome shotgun (WGS) entry which is preliminary data.</text>
</comment>
<gene>
    <name evidence="2" type="ORF">ACFP1F_07945</name>
</gene>
<evidence type="ECO:0000313" key="2">
    <source>
        <dbReference type="EMBL" id="MFC6323665.1"/>
    </source>
</evidence>
<accession>A0ABW1UW42</accession>
<feature type="domain" description="NADP-dependent oxidoreductase" evidence="1">
    <location>
        <begin position="13"/>
        <end position="267"/>
    </location>
</feature>
<dbReference type="InterPro" id="IPR023210">
    <property type="entry name" value="NADP_OxRdtase_dom"/>
</dbReference>
<dbReference type="Gene3D" id="3.20.20.100">
    <property type="entry name" value="NADP-dependent oxidoreductase domain"/>
    <property type="match status" value="1"/>
</dbReference>
<reference evidence="3" key="1">
    <citation type="journal article" date="2019" name="Int. J. Syst. Evol. Microbiol.">
        <title>The Global Catalogue of Microorganisms (GCM) 10K type strain sequencing project: providing services to taxonomists for standard genome sequencing and annotation.</title>
        <authorList>
            <consortium name="The Broad Institute Genomics Platform"/>
            <consortium name="The Broad Institute Genome Sequencing Center for Infectious Disease"/>
            <person name="Wu L."/>
            <person name="Ma J."/>
        </authorList>
    </citation>
    <scope>NUCLEOTIDE SEQUENCE [LARGE SCALE GENOMIC DNA]</scope>
    <source>
        <strain evidence="3">CCM 8895</strain>
    </source>
</reference>
<keyword evidence="3" id="KW-1185">Reference proteome</keyword>
<proteinExistence type="predicted"/>
<name>A0ABW1UW42_9LACO</name>
<evidence type="ECO:0000313" key="3">
    <source>
        <dbReference type="Proteomes" id="UP001596186"/>
    </source>
</evidence>
<evidence type="ECO:0000259" key="1">
    <source>
        <dbReference type="Pfam" id="PF00248"/>
    </source>
</evidence>